<dbReference type="OrthoDB" id="9794876at2"/>
<dbReference type="PANTHER" id="PTHR34039">
    <property type="entry name" value="UPF0102 PROTEIN YRAN"/>
    <property type="match status" value="1"/>
</dbReference>
<feature type="compositionally biased region" description="Polar residues" evidence="3">
    <location>
        <begin position="7"/>
        <end position="19"/>
    </location>
</feature>
<organism evidence="4 5">
    <name type="scientific">Psychrosphaera haliotis</name>
    <dbReference type="NCBI Taxonomy" id="555083"/>
    <lineage>
        <taxon>Bacteria</taxon>
        <taxon>Pseudomonadati</taxon>
        <taxon>Pseudomonadota</taxon>
        <taxon>Gammaproteobacteria</taxon>
        <taxon>Alteromonadales</taxon>
        <taxon>Pseudoalteromonadaceae</taxon>
        <taxon>Psychrosphaera</taxon>
    </lineage>
</organism>
<dbReference type="EMBL" id="WOCD01000003">
    <property type="protein sequence ID" value="MUH72601.1"/>
    <property type="molecule type" value="Genomic_DNA"/>
</dbReference>
<reference evidence="4 5" key="1">
    <citation type="submission" date="2019-11" db="EMBL/GenBank/DDBJ databases">
        <title>P. haliotis isolates from Z. marina roots.</title>
        <authorList>
            <person name="Cohen M."/>
            <person name="Jospin G."/>
            <person name="Eisen J.A."/>
            <person name="Coil D.A."/>
        </authorList>
    </citation>
    <scope>NUCLEOTIDE SEQUENCE [LARGE SCALE GENOMIC DNA]</scope>
    <source>
        <strain evidence="4 5">UCD-MCMsp1aY</strain>
    </source>
</reference>
<evidence type="ECO:0000313" key="5">
    <source>
        <dbReference type="Proteomes" id="UP000439994"/>
    </source>
</evidence>
<evidence type="ECO:0000313" key="4">
    <source>
        <dbReference type="EMBL" id="MUH72601.1"/>
    </source>
</evidence>
<dbReference type="SUPFAM" id="SSF52980">
    <property type="entry name" value="Restriction endonuclease-like"/>
    <property type="match status" value="1"/>
</dbReference>
<dbReference type="Pfam" id="PF02021">
    <property type="entry name" value="UPF0102"/>
    <property type="match status" value="1"/>
</dbReference>
<comment type="similarity">
    <text evidence="1 2">Belongs to the UPF0102 family.</text>
</comment>
<dbReference type="InterPro" id="IPR011856">
    <property type="entry name" value="tRNA_endonuc-like_dom_sf"/>
</dbReference>
<dbReference type="PANTHER" id="PTHR34039:SF1">
    <property type="entry name" value="UPF0102 PROTEIN YRAN"/>
    <property type="match status" value="1"/>
</dbReference>
<dbReference type="HAMAP" id="MF_00048">
    <property type="entry name" value="UPF0102"/>
    <property type="match status" value="1"/>
</dbReference>
<dbReference type="NCBIfam" id="TIGR00252">
    <property type="entry name" value="YraN family protein"/>
    <property type="match status" value="1"/>
</dbReference>
<proteinExistence type="inferred from homology"/>
<evidence type="ECO:0000256" key="3">
    <source>
        <dbReference type="SAM" id="MobiDB-lite"/>
    </source>
</evidence>
<evidence type="ECO:0000256" key="2">
    <source>
        <dbReference type="HAMAP-Rule" id="MF_00048"/>
    </source>
</evidence>
<dbReference type="NCBIfam" id="NF009150">
    <property type="entry name" value="PRK12497.1-3"/>
    <property type="match status" value="1"/>
</dbReference>
<dbReference type="GO" id="GO:0003676">
    <property type="term" value="F:nucleic acid binding"/>
    <property type="evidence" value="ECO:0007669"/>
    <property type="project" value="InterPro"/>
</dbReference>
<name>A0A6N8FE32_9GAMM</name>
<protein>
    <recommendedName>
        <fullName evidence="2">UPF0102 protein GNP35_08915</fullName>
    </recommendedName>
</protein>
<evidence type="ECO:0000256" key="1">
    <source>
        <dbReference type="ARBA" id="ARBA00006738"/>
    </source>
</evidence>
<dbReference type="Proteomes" id="UP000439994">
    <property type="component" value="Unassembled WGS sequence"/>
</dbReference>
<gene>
    <name evidence="4" type="ORF">GNP35_08915</name>
</gene>
<feature type="region of interest" description="Disordered" evidence="3">
    <location>
        <begin position="1"/>
        <end position="25"/>
    </location>
</feature>
<dbReference type="InterPro" id="IPR011335">
    <property type="entry name" value="Restrct_endonuc-II-like"/>
</dbReference>
<keyword evidence="5" id="KW-1185">Reference proteome</keyword>
<accession>A0A6N8FE32</accession>
<dbReference type="AlphaFoldDB" id="A0A6N8FE32"/>
<sequence>MCKEKSLSNQSKTNNQTAKQKVGSLKEQQAKDFLIDSGLYFVDQNFNCKLGEVDLIFTNYDKTTFIFVEVRYRKNSAFGGAAQSVTYQKQQKVKKAAIFYLQKRKLDPNIRFDVIAFENNQLNWIQSAFS</sequence>
<comment type="caution">
    <text evidence="4">The sequence shown here is derived from an EMBL/GenBank/DDBJ whole genome shotgun (WGS) entry which is preliminary data.</text>
</comment>
<dbReference type="Gene3D" id="3.40.1350.10">
    <property type="match status" value="1"/>
</dbReference>
<dbReference type="InterPro" id="IPR003509">
    <property type="entry name" value="UPF0102_YraN-like"/>
</dbReference>